<evidence type="ECO:0000256" key="4">
    <source>
        <dbReference type="ARBA" id="ARBA00023242"/>
    </source>
</evidence>
<feature type="compositionally biased region" description="Low complexity" evidence="6">
    <location>
        <begin position="110"/>
        <end position="121"/>
    </location>
</feature>
<organism evidence="8 9">
    <name type="scientific">Dillenia turbinata</name>
    <dbReference type="NCBI Taxonomy" id="194707"/>
    <lineage>
        <taxon>Eukaryota</taxon>
        <taxon>Viridiplantae</taxon>
        <taxon>Streptophyta</taxon>
        <taxon>Embryophyta</taxon>
        <taxon>Tracheophyta</taxon>
        <taxon>Spermatophyta</taxon>
        <taxon>Magnoliopsida</taxon>
        <taxon>eudicotyledons</taxon>
        <taxon>Gunneridae</taxon>
        <taxon>Pentapetalae</taxon>
        <taxon>Dilleniales</taxon>
        <taxon>Dilleniaceae</taxon>
        <taxon>Dillenia</taxon>
    </lineage>
</organism>
<dbReference type="Pfam" id="PF23133">
    <property type="entry name" value="DUF7050"/>
    <property type="match status" value="1"/>
</dbReference>
<evidence type="ECO:0000256" key="6">
    <source>
        <dbReference type="SAM" id="MobiDB-lite"/>
    </source>
</evidence>
<keyword evidence="4" id="KW-0539">Nucleus</keyword>
<evidence type="ECO:0000256" key="2">
    <source>
        <dbReference type="ARBA" id="ARBA00023015"/>
    </source>
</evidence>
<evidence type="ECO:0000256" key="3">
    <source>
        <dbReference type="ARBA" id="ARBA00023163"/>
    </source>
</evidence>
<dbReference type="Pfam" id="PF00010">
    <property type="entry name" value="HLH"/>
    <property type="match status" value="1"/>
</dbReference>
<feature type="compositionally biased region" description="Low complexity" evidence="6">
    <location>
        <begin position="74"/>
        <end position="86"/>
    </location>
</feature>
<dbReference type="InterPro" id="IPR045239">
    <property type="entry name" value="bHLH95_bHLH"/>
</dbReference>
<dbReference type="InterPro" id="IPR055478">
    <property type="entry name" value="DUF7050"/>
</dbReference>
<dbReference type="CDD" id="cd11393">
    <property type="entry name" value="bHLH_AtbHLH_like"/>
    <property type="match status" value="1"/>
</dbReference>
<comment type="caution">
    <text evidence="8">The sequence shown here is derived from an EMBL/GenBank/DDBJ whole genome shotgun (WGS) entry which is preliminary data.</text>
</comment>
<dbReference type="Proteomes" id="UP001370490">
    <property type="component" value="Unassembled WGS sequence"/>
</dbReference>
<accession>A0AAN8WAN5</accession>
<proteinExistence type="predicted"/>
<dbReference type="Gene3D" id="4.10.280.10">
    <property type="entry name" value="Helix-loop-helix DNA-binding domain"/>
    <property type="match status" value="1"/>
</dbReference>
<comment type="subcellular location">
    <subcellularLocation>
        <location evidence="1">Nucleus</location>
    </subcellularLocation>
</comment>
<dbReference type="AlphaFoldDB" id="A0AAN8WAN5"/>
<keyword evidence="5" id="KW-0175">Coiled coil</keyword>
<sequence length="435" mass="49056">MDVHICEMQKHIKVCVFSQEARIKTAIFMGCNFGEIEIGMSNESQFNMEMEMRNWFPEDFSRPRELPMPTDQTRPSSSSSSLRSLSMESPESSSFLFNLPHTAFMPEPFTGGATSAAPTTSEQALKPTSTTSINLPYQQATQAFQQLQNIPFSTIQSTEAAMTRAILAVLSSPSISSSSTKPPQQGLPQGLPLIISEKASAFRSYSKNLPPTTSQMKTNVTRQNMMKRAMRYLRSMNLKRFRPTTTQLHHMIKERERRGKLNESFQALRAILPPGTKKDKASVLRSTREYLTSLKEQVSDLTQRNTLLEAKYLPPKLEAGISEEQGARTDSTTERLNVRVIHHHMPEASTQEDHRVVDLHVVVRGDCSLLNLVAEILRFLKQVNNISLVSMEAETQMRDSSPINHVILRLRIEGEEWDESAFVEAVRRAVADLAQ</sequence>
<feature type="coiled-coil region" evidence="5">
    <location>
        <begin position="284"/>
        <end position="311"/>
    </location>
</feature>
<feature type="region of interest" description="Disordered" evidence="6">
    <location>
        <begin position="59"/>
        <end position="86"/>
    </location>
</feature>
<evidence type="ECO:0000256" key="5">
    <source>
        <dbReference type="SAM" id="Coils"/>
    </source>
</evidence>
<dbReference type="SMART" id="SM00353">
    <property type="entry name" value="HLH"/>
    <property type="match status" value="1"/>
</dbReference>
<evidence type="ECO:0000313" key="8">
    <source>
        <dbReference type="EMBL" id="KAK6944812.1"/>
    </source>
</evidence>
<dbReference type="GO" id="GO:0046983">
    <property type="term" value="F:protein dimerization activity"/>
    <property type="evidence" value="ECO:0007669"/>
    <property type="project" value="InterPro"/>
</dbReference>
<feature type="domain" description="BHLH" evidence="7">
    <location>
        <begin position="245"/>
        <end position="294"/>
    </location>
</feature>
<protein>
    <submittedName>
        <fullName evidence="8">Myc-type, basic helix-loop-helix (BHLH) domain</fullName>
    </submittedName>
</protein>
<keyword evidence="3" id="KW-0804">Transcription</keyword>
<keyword evidence="9" id="KW-1185">Reference proteome</keyword>
<feature type="region of interest" description="Disordered" evidence="6">
    <location>
        <begin position="108"/>
        <end position="128"/>
    </location>
</feature>
<dbReference type="EMBL" id="JBAMMX010000003">
    <property type="protein sequence ID" value="KAK6944812.1"/>
    <property type="molecule type" value="Genomic_DNA"/>
</dbReference>
<dbReference type="GO" id="GO:0005634">
    <property type="term" value="C:nucleus"/>
    <property type="evidence" value="ECO:0007669"/>
    <property type="project" value="UniProtKB-SubCell"/>
</dbReference>
<dbReference type="PANTHER" id="PTHR46665">
    <property type="entry name" value="TRANSCRIPTION FACTOR BHLH041-RELATED-RELATED"/>
    <property type="match status" value="1"/>
</dbReference>
<gene>
    <name evidence="8" type="ORF">RJ641_025914</name>
</gene>
<evidence type="ECO:0000256" key="1">
    <source>
        <dbReference type="ARBA" id="ARBA00004123"/>
    </source>
</evidence>
<dbReference type="SUPFAM" id="SSF47459">
    <property type="entry name" value="HLH, helix-loop-helix DNA-binding domain"/>
    <property type="match status" value="1"/>
</dbReference>
<evidence type="ECO:0000313" key="9">
    <source>
        <dbReference type="Proteomes" id="UP001370490"/>
    </source>
</evidence>
<dbReference type="InterPro" id="IPR011598">
    <property type="entry name" value="bHLH_dom"/>
</dbReference>
<dbReference type="PANTHER" id="PTHR46665:SF1">
    <property type="entry name" value="SPERMATOGENESIS- AND OOGENESIS-SPECIFIC BASIC HELIX-LOOP-HELIX-CONTAINING PROTEIN 1"/>
    <property type="match status" value="1"/>
</dbReference>
<dbReference type="PROSITE" id="PS50888">
    <property type="entry name" value="BHLH"/>
    <property type="match status" value="1"/>
</dbReference>
<dbReference type="Pfam" id="PF23132">
    <property type="entry name" value="DUF7049"/>
    <property type="match status" value="1"/>
</dbReference>
<keyword evidence="2" id="KW-0805">Transcription regulation</keyword>
<name>A0AAN8WAN5_9MAGN</name>
<dbReference type="InterPro" id="IPR055477">
    <property type="entry name" value="DUF7049"/>
</dbReference>
<dbReference type="InterPro" id="IPR036638">
    <property type="entry name" value="HLH_DNA-bd_sf"/>
</dbReference>
<reference evidence="8 9" key="1">
    <citation type="submission" date="2023-12" db="EMBL/GenBank/DDBJ databases">
        <title>A high-quality genome assembly for Dillenia turbinata (Dilleniales).</title>
        <authorList>
            <person name="Chanderbali A."/>
        </authorList>
    </citation>
    <scope>NUCLEOTIDE SEQUENCE [LARGE SCALE GENOMIC DNA]</scope>
    <source>
        <strain evidence="8">LSX21</strain>
        <tissue evidence="8">Leaf</tissue>
    </source>
</reference>
<dbReference type="InterPro" id="IPR044658">
    <property type="entry name" value="bHLH92/bHLH041-like"/>
</dbReference>
<evidence type="ECO:0000259" key="7">
    <source>
        <dbReference type="PROSITE" id="PS50888"/>
    </source>
</evidence>